<proteinExistence type="predicted"/>
<dbReference type="EMBL" id="CM044703">
    <property type="protein sequence ID" value="KAI5672803.1"/>
    <property type="molecule type" value="Genomic_DNA"/>
</dbReference>
<name>A0ACC0BJM6_CATRO</name>
<evidence type="ECO:0000313" key="2">
    <source>
        <dbReference type="Proteomes" id="UP001060085"/>
    </source>
</evidence>
<organism evidence="1 2">
    <name type="scientific">Catharanthus roseus</name>
    <name type="common">Madagascar periwinkle</name>
    <name type="synonym">Vinca rosea</name>
    <dbReference type="NCBI Taxonomy" id="4058"/>
    <lineage>
        <taxon>Eukaryota</taxon>
        <taxon>Viridiplantae</taxon>
        <taxon>Streptophyta</taxon>
        <taxon>Embryophyta</taxon>
        <taxon>Tracheophyta</taxon>
        <taxon>Spermatophyta</taxon>
        <taxon>Magnoliopsida</taxon>
        <taxon>eudicotyledons</taxon>
        <taxon>Gunneridae</taxon>
        <taxon>Pentapetalae</taxon>
        <taxon>asterids</taxon>
        <taxon>lamiids</taxon>
        <taxon>Gentianales</taxon>
        <taxon>Apocynaceae</taxon>
        <taxon>Rauvolfioideae</taxon>
        <taxon>Vinceae</taxon>
        <taxon>Catharanthinae</taxon>
        <taxon>Catharanthus</taxon>
    </lineage>
</organism>
<gene>
    <name evidence="1" type="ORF">M9H77_13167</name>
</gene>
<reference evidence="2" key="1">
    <citation type="journal article" date="2023" name="Nat. Plants">
        <title>Single-cell RNA sequencing provides a high-resolution roadmap for understanding the multicellular compartmentation of specialized metabolism.</title>
        <authorList>
            <person name="Sun S."/>
            <person name="Shen X."/>
            <person name="Li Y."/>
            <person name="Li Y."/>
            <person name="Wang S."/>
            <person name="Li R."/>
            <person name="Zhang H."/>
            <person name="Shen G."/>
            <person name="Guo B."/>
            <person name="Wei J."/>
            <person name="Xu J."/>
            <person name="St-Pierre B."/>
            <person name="Chen S."/>
            <person name="Sun C."/>
        </authorList>
    </citation>
    <scope>NUCLEOTIDE SEQUENCE [LARGE SCALE GENOMIC DNA]</scope>
</reference>
<accession>A0ACC0BJM6</accession>
<protein>
    <submittedName>
        <fullName evidence="1">Uncharacterized protein</fullName>
    </submittedName>
</protein>
<sequence>MIMPNKGCARLKREDEAILEQSSRRNLGGHFMHNNQWGYGNFSPHARSYEHNSYDCYEGNRLGARNYYNDRSYERVLRNEVRNGRNYVKIDERFHKRKGNVEKYMIVMIIISIAMIKKNRIKTNQESLMKQALRIRHGVENHEGKRQGQAKVKFIERSIIEEAPKVKELPHATIEAKEIVEIHVEKETSNEDFGDNMNEKSIEKKECNEFKEKERVEKKERLCIFDFISIFSKESEHLECSK</sequence>
<dbReference type="Proteomes" id="UP001060085">
    <property type="component" value="Linkage Group LG03"/>
</dbReference>
<comment type="caution">
    <text evidence="1">The sequence shown here is derived from an EMBL/GenBank/DDBJ whole genome shotgun (WGS) entry which is preliminary data.</text>
</comment>
<keyword evidence="2" id="KW-1185">Reference proteome</keyword>
<evidence type="ECO:0000313" key="1">
    <source>
        <dbReference type="EMBL" id="KAI5672803.1"/>
    </source>
</evidence>